<dbReference type="SUPFAM" id="SSF141066">
    <property type="entry name" value="ICP-like"/>
    <property type="match status" value="1"/>
</dbReference>
<evidence type="ECO:0000256" key="1">
    <source>
        <dbReference type="ARBA" id="ARBA00022690"/>
    </source>
</evidence>
<dbReference type="eggNOG" id="ENOG5032D1Z">
    <property type="taxonomic scope" value="Bacteria"/>
</dbReference>
<keyword evidence="2" id="KW-0789">Thiol protease inhibitor</keyword>
<sequence length="127" mass="13994">MSSGCSSLNPFADSIAEYDMDGKHEISLGLMPGEQLAFEMRNPGSGGYQFDGVSFDPELVSLDKFKIIKADSGLMGDFGRWRFEFTTVGLGAAPVIINIKRPGDDTRDAYKVINMDITKDGPPFFKW</sequence>
<dbReference type="Proteomes" id="UP000002601">
    <property type="component" value="Chromosome"/>
</dbReference>
<organism evidence="3 4">
    <name type="scientific">Maridesulfovibrio salexigens (strain ATCC 14822 / DSM 2638 / NCIMB 8403 / VKM B-1763)</name>
    <name type="common">Desulfovibrio salexigens</name>
    <dbReference type="NCBI Taxonomy" id="526222"/>
    <lineage>
        <taxon>Bacteria</taxon>
        <taxon>Pseudomonadati</taxon>
        <taxon>Thermodesulfobacteriota</taxon>
        <taxon>Desulfovibrionia</taxon>
        <taxon>Desulfovibrionales</taxon>
        <taxon>Desulfovibrionaceae</taxon>
        <taxon>Maridesulfovibrio</taxon>
    </lineage>
</organism>
<dbReference type="EMBL" id="CP001649">
    <property type="protein sequence ID" value="ACS81020.1"/>
    <property type="molecule type" value="Genomic_DNA"/>
</dbReference>
<dbReference type="AlphaFoldDB" id="C6C0S3"/>
<dbReference type="InterPro" id="IPR036331">
    <property type="entry name" value="Chagasin-like_sf"/>
</dbReference>
<evidence type="ECO:0000313" key="3">
    <source>
        <dbReference type="EMBL" id="ACS81020.1"/>
    </source>
</evidence>
<dbReference type="KEGG" id="dsa:Desal_2968"/>
<evidence type="ECO:0000313" key="4">
    <source>
        <dbReference type="Proteomes" id="UP000002601"/>
    </source>
</evidence>
<name>C6C0S3_MARSD</name>
<accession>C6C0S3</accession>
<dbReference type="GO" id="GO:0004869">
    <property type="term" value="F:cysteine-type endopeptidase inhibitor activity"/>
    <property type="evidence" value="ECO:0007669"/>
    <property type="project" value="UniProtKB-KW"/>
</dbReference>
<evidence type="ECO:0008006" key="5">
    <source>
        <dbReference type="Google" id="ProtNLM"/>
    </source>
</evidence>
<gene>
    <name evidence="3" type="ordered locus">Desal_2968</name>
</gene>
<keyword evidence="4" id="KW-1185">Reference proteome</keyword>
<keyword evidence="1" id="KW-0646">Protease inhibitor</keyword>
<protein>
    <recommendedName>
        <fullName evidence="5">Proteinase inhibitor I42 chagasin domain-containing protein</fullName>
    </recommendedName>
</protein>
<evidence type="ECO:0000256" key="2">
    <source>
        <dbReference type="ARBA" id="ARBA00022704"/>
    </source>
</evidence>
<dbReference type="HOGENOM" id="CLU_1966964_0_0_7"/>
<reference evidence="3 4" key="1">
    <citation type="submission" date="2009-06" db="EMBL/GenBank/DDBJ databases">
        <title>Complete sequence of Desulfovibrio salexigens DSM 2638.</title>
        <authorList>
            <consortium name="US DOE Joint Genome Institute"/>
            <person name="Lucas S."/>
            <person name="Copeland A."/>
            <person name="Lapidus A."/>
            <person name="Glavina del Rio T."/>
            <person name="Tice H."/>
            <person name="Bruce D."/>
            <person name="Goodwin L."/>
            <person name="Pitluck S."/>
            <person name="Munk A.C."/>
            <person name="Brettin T."/>
            <person name="Detter J.C."/>
            <person name="Han C."/>
            <person name="Tapia R."/>
            <person name="Larimer F."/>
            <person name="Land M."/>
            <person name="Hauser L."/>
            <person name="Kyrpides N."/>
            <person name="Anderson I."/>
            <person name="Wall J.D."/>
            <person name="Arkin A.P."/>
            <person name="Dehal P."/>
            <person name="Chivian D."/>
            <person name="Giles B."/>
            <person name="Hazen T.C."/>
        </authorList>
    </citation>
    <scope>NUCLEOTIDE SEQUENCE [LARGE SCALE GENOMIC DNA]</scope>
    <source>
        <strain evidence="4">ATCC 14822 / DSM 2638 / NCIMB 8403 / VKM B-1763</strain>
    </source>
</reference>
<proteinExistence type="predicted"/>